<comment type="caution">
    <text evidence="1">The sequence shown here is derived from an EMBL/GenBank/DDBJ whole genome shotgun (WGS) entry which is preliminary data.</text>
</comment>
<evidence type="ECO:0000313" key="2">
    <source>
        <dbReference type="Proteomes" id="UP000239549"/>
    </source>
</evidence>
<organism evidence="1 2">
    <name type="scientific">Desulfocucumis palustris</name>
    <dbReference type="NCBI Taxonomy" id="1898651"/>
    <lineage>
        <taxon>Bacteria</taxon>
        <taxon>Bacillati</taxon>
        <taxon>Bacillota</taxon>
        <taxon>Clostridia</taxon>
        <taxon>Eubacteriales</taxon>
        <taxon>Desulfocucumaceae</taxon>
        <taxon>Desulfocucumis</taxon>
    </lineage>
</organism>
<proteinExistence type="predicted"/>
<gene>
    <name evidence="1" type="ORF">DCCM_4389</name>
</gene>
<dbReference type="EMBL" id="BFAV01000157">
    <property type="protein sequence ID" value="GBF35266.1"/>
    <property type="molecule type" value="Genomic_DNA"/>
</dbReference>
<accession>A0A2L2XLT6</accession>
<protein>
    <submittedName>
        <fullName evidence="1">Uncharacterized protein</fullName>
    </submittedName>
</protein>
<evidence type="ECO:0000313" key="1">
    <source>
        <dbReference type="EMBL" id="GBF35266.1"/>
    </source>
</evidence>
<keyword evidence="2" id="KW-1185">Reference proteome</keyword>
<reference evidence="2" key="1">
    <citation type="submission" date="2018-02" db="EMBL/GenBank/DDBJ databases">
        <title>Genome sequence of Desulfocucumis palustris strain NAW-5.</title>
        <authorList>
            <person name="Watanabe M."/>
            <person name="Kojima H."/>
            <person name="Fukui M."/>
        </authorList>
    </citation>
    <scope>NUCLEOTIDE SEQUENCE [LARGE SCALE GENOMIC DNA]</scope>
    <source>
        <strain evidence="2">NAW-5</strain>
    </source>
</reference>
<dbReference type="Proteomes" id="UP000239549">
    <property type="component" value="Unassembled WGS sequence"/>
</dbReference>
<name>A0A2L2XLT6_9FIRM</name>
<sequence length="59" mass="6520">MIYFLSGHWKIGEIEFGDAIMHCRPGLLKTADLIANVKRHCQCCFALARHKKTATCGGG</sequence>
<dbReference type="AlphaFoldDB" id="A0A2L2XLT6"/>